<dbReference type="FunFam" id="3.40.190.90:FF:000001">
    <property type="entry name" value="Fructose-1,6-bisphosphatase"/>
    <property type="match status" value="1"/>
</dbReference>
<dbReference type="PANTHER" id="PTHR30447">
    <property type="entry name" value="FRUCTOSE-1,6-BISPHOSPHATASE CLASS 2"/>
    <property type="match status" value="1"/>
</dbReference>
<gene>
    <name evidence="11" type="primary">glpX</name>
    <name evidence="11" type="ORF">DESME_15565</name>
</gene>
<comment type="pathway">
    <text evidence="7">Carbohydrate biosynthesis.</text>
</comment>
<feature type="binding site" evidence="10">
    <location>
        <begin position="164"/>
        <end position="166"/>
    </location>
    <ligand>
        <name>substrate</name>
    </ligand>
</feature>
<dbReference type="CDD" id="cd01516">
    <property type="entry name" value="FBPase_glpX"/>
    <property type="match status" value="1"/>
</dbReference>
<dbReference type="eggNOG" id="COG1494">
    <property type="taxonomic scope" value="Bacteria"/>
</dbReference>
<evidence type="ECO:0000256" key="3">
    <source>
        <dbReference type="ARBA" id="ARBA00022723"/>
    </source>
</evidence>
<dbReference type="AlphaFoldDB" id="W0EBQ2"/>
<organism evidence="11 12">
    <name type="scientific">Desulfitobacterium metallireducens DSM 15288</name>
    <dbReference type="NCBI Taxonomy" id="871968"/>
    <lineage>
        <taxon>Bacteria</taxon>
        <taxon>Bacillati</taxon>
        <taxon>Bacillota</taxon>
        <taxon>Clostridia</taxon>
        <taxon>Eubacteriales</taxon>
        <taxon>Desulfitobacteriaceae</taxon>
        <taxon>Desulfitobacterium</taxon>
    </lineage>
</organism>
<feature type="binding site" evidence="10">
    <location>
        <position position="119"/>
    </location>
    <ligand>
        <name>substrate</name>
    </ligand>
</feature>
<keyword evidence="12" id="KW-1185">Reference proteome</keyword>
<evidence type="ECO:0000256" key="1">
    <source>
        <dbReference type="ARBA" id="ARBA00001273"/>
    </source>
</evidence>
<dbReference type="GO" id="GO:0006071">
    <property type="term" value="P:glycerol metabolic process"/>
    <property type="evidence" value="ECO:0007669"/>
    <property type="project" value="InterPro"/>
</dbReference>
<dbReference type="GO" id="GO:0005829">
    <property type="term" value="C:cytosol"/>
    <property type="evidence" value="ECO:0007669"/>
    <property type="project" value="TreeGrafter"/>
</dbReference>
<accession>W0EBQ2</accession>
<dbReference type="GO" id="GO:0030388">
    <property type="term" value="P:fructose 1,6-bisphosphate metabolic process"/>
    <property type="evidence" value="ECO:0007669"/>
    <property type="project" value="TreeGrafter"/>
</dbReference>
<evidence type="ECO:0000256" key="5">
    <source>
        <dbReference type="ARBA" id="ARBA00023211"/>
    </source>
</evidence>
<dbReference type="HOGENOM" id="CLU_054938_0_0_9"/>
<feature type="binding site" evidence="10">
    <location>
        <position position="210"/>
    </location>
    <ligand>
        <name>substrate</name>
    </ligand>
</feature>
<sequence>MERELTMEFARVTEAAALASARWVGRGEKESADDAAVEAMRSVFDTIHMSGTVVIGEGEMDEAPMLYIGERVGSGEAPELDVAVDPLEGTNSCAKGLAGAIAVMAIAEKGGLLHAPDMYMDKIAVGPAAKGKINIDAPVKENLSNVAEALGKNINDLTVVIMDRPRHEKLIQEVRDAGARIRLITDGDVSPAVACGIEGSGVDMMIGVGGAPEGVLAAAALRCLGGEMQGRLWPENDADIERAKKLGIDDVSKLLTMEDLVKSDDVFFAATGITEGPLLRAVNFTSQGASTHTVVMRGRTGTVRFIEAQHRFDKKPQYAMKGVLKENTRA</sequence>
<dbReference type="STRING" id="871968.DESME_15565"/>
<keyword evidence="4 11" id="KW-0378">Hydrolase</keyword>
<feature type="binding site" evidence="9">
    <location>
        <position position="213"/>
    </location>
    <ligand>
        <name>Mn(2+)</name>
        <dbReference type="ChEBI" id="CHEBI:29035"/>
        <label>2</label>
    </ligand>
</feature>
<dbReference type="GO" id="GO:0046872">
    <property type="term" value="F:metal ion binding"/>
    <property type="evidence" value="ECO:0007669"/>
    <property type="project" value="UniProtKB-KW"/>
</dbReference>
<comment type="catalytic activity">
    <reaction evidence="1">
        <text>beta-D-fructose 1,6-bisphosphate + H2O = beta-D-fructose 6-phosphate + phosphate</text>
        <dbReference type="Rhea" id="RHEA:11064"/>
        <dbReference type="ChEBI" id="CHEBI:15377"/>
        <dbReference type="ChEBI" id="CHEBI:32966"/>
        <dbReference type="ChEBI" id="CHEBI:43474"/>
        <dbReference type="ChEBI" id="CHEBI:57634"/>
        <dbReference type="EC" id="3.1.3.11"/>
    </reaction>
</comment>
<name>W0EBQ2_9FIRM</name>
<feature type="binding site" evidence="9">
    <location>
        <position position="33"/>
    </location>
    <ligand>
        <name>Mn(2+)</name>
        <dbReference type="ChEBI" id="CHEBI:29035"/>
        <label>1</label>
    </ligand>
</feature>
<dbReference type="EMBL" id="CP007032">
    <property type="protein sequence ID" value="AHF08290.1"/>
    <property type="molecule type" value="Genomic_DNA"/>
</dbReference>
<evidence type="ECO:0000313" key="11">
    <source>
        <dbReference type="EMBL" id="AHF08290.1"/>
    </source>
</evidence>
<comment type="cofactor">
    <cofactor evidence="9">
        <name>Mn(2+)</name>
        <dbReference type="ChEBI" id="CHEBI:29035"/>
    </cofactor>
</comment>
<feature type="binding site" evidence="10">
    <location>
        <begin position="88"/>
        <end position="90"/>
    </location>
    <ligand>
        <name>substrate</name>
    </ligand>
</feature>
<dbReference type="InterPro" id="IPR004464">
    <property type="entry name" value="FBPase_class-2/SBPase"/>
</dbReference>
<evidence type="ECO:0000313" key="12">
    <source>
        <dbReference type="Proteomes" id="UP000010847"/>
    </source>
</evidence>
<dbReference type="OrthoDB" id="9779353at2"/>
<comment type="similarity">
    <text evidence="2 8">Belongs to the FBPase class 2 family.</text>
</comment>
<evidence type="ECO:0000256" key="4">
    <source>
        <dbReference type="ARBA" id="ARBA00022801"/>
    </source>
</evidence>
<feature type="binding site" evidence="9">
    <location>
        <position position="57"/>
    </location>
    <ligand>
        <name>Mn(2+)</name>
        <dbReference type="ChEBI" id="CHEBI:29035"/>
        <label>1</label>
    </ligand>
</feature>
<dbReference type="PIRSF" id="PIRSF004532">
    <property type="entry name" value="GlpX"/>
    <property type="match status" value="1"/>
</dbReference>
<dbReference type="Gene3D" id="3.30.540.10">
    <property type="entry name" value="Fructose-1,6-Bisphosphatase, subunit A, domain 1"/>
    <property type="match status" value="1"/>
</dbReference>
<dbReference type="GO" id="GO:0042132">
    <property type="term" value="F:fructose 1,6-bisphosphate 1-phosphatase activity"/>
    <property type="evidence" value="ECO:0007669"/>
    <property type="project" value="UniProtKB-EC"/>
</dbReference>
<evidence type="ECO:0000256" key="6">
    <source>
        <dbReference type="ARBA" id="ARBA00023277"/>
    </source>
</evidence>
<dbReference type="SUPFAM" id="SSF56655">
    <property type="entry name" value="Carbohydrate phosphatase"/>
    <property type="match status" value="1"/>
</dbReference>
<dbReference type="PANTHER" id="PTHR30447:SF0">
    <property type="entry name" value="FRUCTOSE-1,6-BISPHOSPHATASE 1 CLASS 2-RELATED"/>
    <property type="match status" value="1"/>
</dbReference>
<dbReference type="Gene3D" id="3.40.190.90">
    <property type="match status" value="1"/>
</dbReference>
<dbReference type="Pfam" id="PF03320">
    <property type="entry name" value="FBPase_glpX"/>
    <property type="match status" value="1"/>
</dbReference>
<keyword evidence="5 9" id="KW-0464">Manganese</keyword>
<dbReference type="GO" id="GO:0006094">
    <property type="term" value="P:gluconeogenesis"/>
    <property type="evidence" value="ECO:0007669"/>
    <property type="project" value="InterPro"/>
</dbReference>
<evidence type="ECO:0000256" key="8">
    <source>
        <dbReference type="PIRNR" id="PIRNR004532"/>
    </source>
</evidence>
<keyword evidence="3 9" id="KW-0479">Metal-binding</keyword>
<dbReference type="NCBIfam" id="TIGR00330">
    <property type="entry name" value="glpX"/>
    <property type="match status" value="1"/>
</dbReference>
<evidence type="ECO:0000256" key="9">
    <source>
        <dbReference type="PIRSR" id="PIRSR004532-1"/>
    </source>
</evidence>
<reference evidence="11 12" key="1">
    <citation type="submission" date="2013-12" db="EMBL/GenBank/DDBJ databases">
        <authorList>
            <consortium name="DOE Joint Genome Institute"/>
            <person name="Smidt H."/>
            <person name="Huntemann M."/>
            <person name="Han J."/>
            <person name="Chen A."/>
            <person name="Kyrpides N."/>
            <person name="Mavromatis K."/>
            <person name="Markowitz V."/>
            <person name="Palaniappan K."/>
            <person name="Ivanova N."/>
            <person name="Schaumberg A."/>
            <person name="Pati A."/>
            <person name="Liolios K."/>
            <person name="Nordberg H.P."/>
            <person name="Cantor M.N."/>
            <person name="Hua S.X."/>
            <person name="Woyke T."/>
        </authorList>
    </citation>
    <scope>NUCLEOTIDE SEQUENCE [LARGE SCALE GENOMIC DNA]</scope>
    <source>
        <strain evidence="12">DSM 15288</strain>
    </source>
</reference>
<feature type="binding site" evidence="10">
    <location>
        <begin position="186"/>
        <end position="188"/>
    </location>
    <ligand>
        <name>substrate</name>
    </ligand>
</feature>
<evidence type="ECO:0000256" key="2">
    <source>
        <dbReference type="ARBA" id="ARBA00008989"/>
    </source>
</evidence>
<evidence type="ECO:0000256" key="7">
    <source>
        <dbReference type="ARBA" id="ARBA00024331"/>
    </source>
</evidence>
<dbReference type="KEGG" id="dmt:DESME_15565"/>
<feature type="binding site" evidence="9">
    <location>
        <position position="85"/>
    </location>
    <ligand>
        <name>Mn(2+)</name>
        <dbReference type="ChEBI" id="CHEBI:29035"/>
        <label>2</label>
    </ligand>
</feature>
<keyword evidence="6 8" id="KW-0119">Carbohydrate metabolism</keyword>
<dbReference type="Proteomes" id="UP000010847">
    <property type="component" value="Chromosome"/>
</dbReference>
<dbReference type="RefSeq" id="WP_006716786.1">
    <property type="nucleotide sequence ID" value="NZ_CP007032.1"/>
</dbReference>
<proteinExistence type="inferred from homology"/>
<protein>
    <recommendedName>
        <fullName evidence="8">Fructose-1,6-bisphosphatase</fullName>
    </recommendedName>
</protein>
<evidence type="ECO:0000256" key="10">
    <source>
        <dbReference type="PIRSR" id="PIRSR004532-2"/>
    </source>
</evidence>
<feature type="binding site" evidence="9">
    <location>
        <position position="88"/>
    </location>
    <ligand>
        <name>Mn(2+)</name>
        <dbReference type="ChEBI" id="CHEBI:29035"/>
        <label>2</label>
    </ligand>
</feature>